<dbReference type="OrthoDB" id="9779952at2"/>
<reference evidence="3 4" key="1">
    <citation type="submission" date="2019-03" db="EMBL/GenBank/DDBJ databases">
        <title>Draft genome of Brevundimonas sp. a heavy metal resistant soil bacteria.</title>
        <authorList>
            <person name="Soto J."/>
        </authorList>
    </citation>
    <scope>NUCLEOTIDE SEQUENCE [LARGE SCALE GENOMIC DNA]</scope>
    <source>
        <strain evidence="3 4">B-10</strain>
    </source>
</reference>
<dbReference type="AlphaFoldDB" id="A0A4Y9S582"/>
<feature type="chain" id="PRO_5021394626" description="Alpha/beta hydrolase domain-containing protein" evidence="1">
    <location>
        <begin position="22"/>
        <end position="664"/>
    </location>
</feature>
<evidence type="ECO:0000313" key="4">
    <source>
        <dbReference type="Proteomes" id="UP000298216"/>
    </source>
</evidence>
<comment type="caution">
    <text evidence="3">The sequence shown here is derived from an EMBL/GenBank/DDBJ whole genome shotgun (WGS) entry which is preliminary data.</text>
</comment>
<accession>A0A4Y9S582</accession>
<dbReference type="Pfam" id="PF20091">
    <property type="entry name" value="Abhydrolase_10"/>
    <property type="match status" value="1"/>
</dbReference>
<evidence type="ECO:0000259" key="2">
    <source>
        <dbReference type="Pfam" id="PF20091"/>
    </source>
</evidence>
<evidence type="ECO:0000256" key="1">
    <source>
        <dbReference type="SAM" id="SignalP"/>
    </source>
</evidence>
<name>A0A4Y9S582_9CAUL</name>
<gene>
    <name evidence="3" type="ORF">EGY25_00730</name>
</gene>
<keyword evidence="4" id="KW-1185">Reference proteome</keyword>
<feature type="signal peptide" evidence="1">
    <location>
        <begin position="1"/>
        <end position="21"/>
    </location>
</feature>
<evidence type="ECO:0000313" key="3">
    <source>
        <dbReference type="EMBL" id="TFW15149.1"/>
    </source>
</evidence>
<organism evidence="3 4">
    <name type="scientific">Brevundimonas intermedia</name>
    <dbReference type="NCBI Taxonomy" id="74315"/>
    <lineage>
        <taxon>Bacteria</taxon>
        <taxon>Pseudomonadati</taxon>
        <taxon>Pseudomonadota</taxon>
        <taxon>Alphaproteobacteria</taxon>
        <taxon>Caulobacterales</taxon>
        <taxon>Caulobacteraceae</taxon>
        <taxon>Brevundimonas</taxon>
    </lineage>
</organism>
<sequence length="664" mass="70530">MKRLITSAVAFTLLTAPAAQAEVTRLTIETRAPIDGDFGRAGAYEKVSGRFEGELDPADPRNALITDLALAPRNARGKIDYAATFAFSRPVDRARRSGFLFYDVPNRGNMRLGGDPEGHIHVASGWQGDIAPAPSLQTLQVPVAHAADGGPLTGSVLVRFVDAPAGTLTLPIRGGLGGGAAKPLPLSLETTEATLVRKRSDDAQAETVSSGGWAFADCAETPFPGVPDPTKLCLRDGFDPAYAYELTYTAKDPPVLGVGFAATRDLVAFLRHAGEEDGNPLAGGVRWTIGVGVSQAGNFLRSFLHLGFNTDEQGRRVFDGLNPQIAARHTPLNFRFAVPGGAAGLYEPGSEGPLWWSVYDDKVRGRGPTSLLTRCSRDQTCPRVFETFTSAEFWGLRMSPNLVGTDAAADIPLPDTVRRYYFPGTTHGGGAGGFDLAGAQTYGCVLPGNPNPTTDTLRALTGALMAWVAEGVEPPPSRYPTLAAGELVEPTARAMGFPSIPGAASPDGKFNAFLHYDFGEGFDPDDLSGVQTRLPPTVSYTVSSRVPRVDADGNERVGAMSVQHRAPLGTYLGWNVQATGYYAGQGCGFQGGFIPFAPTRAEREASGDPRLSLQERYGDHEGYVRAVRAAAADLTAQHFLTPQDAERLIAEAQASDVLVQEARP</sequence>
<feature type="domain" description="Alpha/beta hydrolase" evidence="2">
    <location>
        <begin position="228"/>
        <end position="650"/>
    </location>
</feature>
<dbReference type="Proteomes" id="UP000298216">
    <property type="component" value="Unassembled WGS sequence"/>
</dbReference>
<dbReference type="EMBL" id="SPVH01000001">
    <property type="protein sequence ID" value="TFW15149.1"/>
    <property type="molecule type" value="Genomic_DNA"/>
</dbReference>
<dbReference type="RefSeq" id="WP_135193146.1">
    <property type="nucleotide sequence ID" value="NZ_SPVH01000001.1"/>
</dbReference>
<protein>
    <recommendedName>
        <fullName evidence="2">Alpha/beta hydrolase domain-containing protein</fullName>
    </recommendedName>
</protein>
<proteinExistence type="predicted"/>
<dbReference type="InterPro" id="IPR045394">
    <property type="entry name" value="Abhydrolase_dom"/>
</dbReference>
<keyword evidence="1" id="KW-0732">Signal</keyword>